<name>A0A8J6HG71_TENMO</name>
<keyword evidence="4 8" id="KW-0863">Zinc-finger</keyword>
<dbReference type="Gene3D" id="6.20.210.20">
    <property type="entry name" value="THAP domain"/>
    <property type="match status" value="1"/>
</dbReference>
<keyword evidence="3" id="KW-0677">Repeat</keyword>
<organism evidence="12 13">
    <name type="scientific">Tenebrio molitor</name>
    <name type="common">Yellow mealworm beetle</name>
    <dbReference type="NCBI Taxonomy" id="7067"/>
    <lineage>
        <taxon>Eukaryota</taxon>
        <taxon>Metazoa</taxon>
        <taxon>Ecdysozoa</taxon>
        <taxon>Arthropoda</taxon>
        <taxon>Hexapoda</taxon>
        <taxon>Insecta</taxon>
        <taxon>Pterygota</taxon>
        <taxon>Neoptera</taxon>
        <taxon>Endopterygota</taxon>
        <taxon>Coleoptera</taxon>
        <taxon>Polyphaga</taxon>
        <taxon>Cucujiformia</taxon>
        <taxon>Tenebrionidae</taxon>
        <taxon>Tenebrio</taxon>
    </lineage>
</organism>
<dbReference type="EMBL" id="JABDTM020024643">
    <property type="protein sequence ID" value="KAH0814096.1"/>
    <property type="molecule type" value="Genomic_DNA"/>
</dbReference>
<dbReference type="GO" id="GO:0008270">
    <property type="term" value="F:zinc ion binding"/>
    <property type="evidence" value="ECO:0007669"/>
    <property type="project" value="UniProtKB-KW"/>
</dbReference>
<dbReference type="PROSITE" id="PS50157">
    <property type="entry name" value="ZINC_FINGER_C2H2_2"/>
    <property type="match status" value="2"/>
</dbReference>
<evidence type="ECO:0000256" key="9">
    <source>
        <dbReference type="PROSITE-ProRule" id="PRU00309"/>
    </source>
</evidence>
<reference evidence="12" key="1">
    <citation type="journal article" date="2020" name="J Insects Food Feed">
        <title>The yellow mealworm (Tenebrio molitor) genome: a resource for the emerging insects as food and feed industry.</title>
        <authorList>
            <person name="Eriksson T."/>
            <person name="Andere A."/>
            <person name="Kelstrup H."/>
            <person name="Emery V."/>
            <person name="Picard C."/>
        </authorList>
    </citation>
    <scope>NUCLEOTIDE SEQUENCE</scope>
    <source>
        <strain evidence="12">Stoneville</strain>
        <tissue evidence="12">Whole head</tissue>
    </source>
</reference>
<evidence type="ECO:0000256" key="2">
    <source>
        <dbReference type="ARBA" id="ARBA00022723"/>
    </source>
</evidence>
<dbReference type="SUPFAM" id="SSF57667">
    <property type="entry name" value="beta-beta-alpha zinc fingers"/>
    <property type="match status" value="3"/>
</dbReference>
<feature type="domain" description="THAP-type" evidence="11">
    <location>
        <begin position="576"/>
        <end position="660"/>
    </location>
</feature>
<keyword evidence="6 9" id="KW-0238">DNA-binding</keyword>
<dbReference type="GO" id="GO:0003677">
    <property type="term" value="F:DNA binding"/>
    <property type="evidence" value="ECO:0007669"/>
    <property type="project" value="UniProtKB-UniRule"/>
</dbReference>
<dbReference type="GO" id="GO:0010468">
    <property type="term" value="P:regulation of gene expression"/>
    <property type="evidence" value="ECO:0007669"/>
    <property type="project" value="TreeGrafter"/>
</dbReference>
<dbReference type="PROSITE" id="PS50950">
    <property type="entry name" value="ZF_THAP"/>
    <property type="match status" value="1"/>
</dbReference>
<evidence type="ECO:0000256" key="4">
    <source>
        <dbReference type="ARBA" id="ARBA00022771"/>
    </source>
</evidence>
<dbReference type="Gene3D" id="3.30.160.60">
    <property type="entry name" value="Classic Zinc Finger"/>
    <property type="match status" value="3"/>
</dbReference>
<evidence type="ECO:0000256" key="8">
    <source>
        <dbReference type="PROSITE-ProRule" id="PRU00042"/>
    </source>
</evidence>
<dbReference type="PANTHER" id="PTHR16515:SF66">
    <property type="entry name" value="C2H2-TYPE DOMAIN-CONTAINING PROTEIN"/>
    <property type="match status" value="1"/>
</dbReference>
<accession>A0A8J6HG71</accession>
<dbReference type="Pfam" id="PF05485">
    <property type="entry name" value="THAP"/>
    <property type="match status" value="1"/>
</dbReference>
<dbReference type="SMART" id="SM00355">
    <property type="entry name" value="ZnF_C2H2"/>
    <property type="match status" value="6"/>
</dbReference>
<dbReference type="PANTHER" id="PTHR16515">
    <property type="entry name" value="PR DOMAIN ZINC FINGER PROTEIN"/>
    <property type="match status" value="1"/>
</dbReference>
<dbReference type="InterPro" id="IPR036236">
    <property type="entry name" value="Znf_C2H2_sf"/>
</dbReference>
<proteinExistence type="predicted"/>
<evidence type="ECO:0000259" key="10">
    <source>
        <dbReference type="PROSITE" id="PS50157"/>
    </source>
</evidence>
<comment type="caution">
    <text evidence="12">The sequence shown here is derived from an EMBL/GenBank/DDBJ whole genome shotgun (WGS) entry which is preliminary data.</text>
</comment>
<dbReference type="Pfam" id="PF00096">
    <property type="entry name" value="zf-C2H2"/>
    <property type="match status" value="2"/>
</dbReference>
<dbReference type="Proteomes" id="UP000719412">
    <property type="component" value="Unassembled WGS sequence"/>
</dbReference>
<dbReference type="SMART" id="SM00980">
    <property type="entry name" value="THAP"/>
    <property type="match status" value="1"/>
</dbReference>
<dbReference type="InterPro" id="IPR050331">
    <property type="entry name" value="Zinc_finger"/>
</dbReference>
<evidence type="ECO:0000313" key="12">
    <source>
        <dbReference type="EMBL" id="KAH0814096.1"/>
    </source>
</evidence>
<feature type="domain" description="C2H2-type" evidence="10">
    <location>
        <begin position="497"/>
        <end position="533"/>
    </location>
</feature>
<evidence type="ECO:0000256" key="5">
    <source>
        <dbReference type="ARBA" id="ARBA00022833"/>
    </source>
</evidence>
<feature type="domain" description="C2H2-type" evidence="10">
    <location>
        <begin position="440"/>
        <end position="468"/>
    </location>
</feature>
<dbReference type="PROSITE" id="PS00028">
    <property type="entry name" value="ZINC_FINGER_C2H2_1"/>
    <property type="match status" value="2"/>
</dbReference>
<evidence type="ECO:0000259" key="11">
    <source>
        <dbReference type="PROSITE" id="PS50950"/>
    </source>
</evidence>
<keyword evidence="13" id="KW-1185">Reference proteome</keyword>
<evidence type="ECO:0000256" key="6">
    <source>
        <dbReference type="ARBA" id="ARBA00023125"/>
    </source>
</evidence>
<comment type="subcellular location">
    <subcellularLocation>
        <location evidence="1">Nucleus</location>
    </subcellularLocation>
</comment>
<dbReference type="SUPFAM" id="SSF57716">
    <property type="entry name" value="Glucocorticoid receptor-like (DNA-binding domain)"/>
    <property type="match status" value="1"/>
</dbReference>
<keyword evidence="2" id="KW-0479">Metal-binding</keyword>
<dbReference type="InterPro" id="IPR038441">
    <property type="entry name" value="THAP_Znf_sf"/>
</dbReference>
<reference evidence="12" key="2">
    <citation type="submission" date="2021-08" db="EMBL/GenBank/DDBJ databases">
        <authorList>
            <person name="Eriksson T."/>
        </authorList>
    </citation>
    <scope>NUCLEOTIDE SEQUENCE</scope>
    <source>
        <strain evidence="12">Stoneville</strain>
        <tissue evidence="12">Whole head</tissue>
    </source>
</reference>
<evidence type="ECO:0000256" key="1">
    <source>
        <dbReference type="ARBA" id="ARBA00004123"/>
    </source>
</evidence>
<dbReference type="SMART" id="SM00692">
    <property type="entry name" value="DM3"/>
    <property type="match status" value="1"/>
</dbReference>
<dbReference type="SMART" id="SM00868">
    <property type="entry name" value="zf-AD"/>
    <property type="match status" value="1"/>
</dbReference>
<keyword evidence="7" id="KW-0539">Nucleus</keyword>
<dbReference type="InterPro" id="IPR012934">
    <property type="entry name" value="Znf_AD"/>
</dbReference>
<gene>
    <name evidence="12" type="ORF">GEV33_008694</name>
</gene>
<dbReference type="InterPro" id="IPR006612">
    <property type="entry name" value="THAP_Znf"/>
</dbReference>
<sequence length="770" mass="88784">MALIQSGKFLDSDLQLIENHEILSNISQYGDYISTSLLPKETELSESDIDYDKAHLEPKSITQIWINEDENLNECPRLFGEFDGEFFNGCLPETQELPIEKPYFKSVKSYLLDSKSMTEVCRICFHAMTDEETIRLYGKMPEYETTRIKNMLKMVLPDLDMEIYPDAAVCIKCTELLVYSHQLKKRWLETEEKLRKIVAKKKGVINRNADLVIVAKAKNKRKTNDNADMMFFDYYAKVDKSKEKSGKTHKVKTDVMDLVEQNIAKVRNTNMVDHVKRMLLNDACVNTSKVKPAKPGKARSEVTNLIKQNVETVESISLEYSYPNKPKMPIPRRHKGKIEVSDLIVQNLASKDETVAKEVSVLYEELPTKEVKKFKVDPQQPYMCGVCGISYKWLTLFRRHLEKHSHSELGEESTICELCGHLFPTAVDLRVHQKTLYRPYSCKQCKTVFQNKSQLEKHIRYLHSKYHNSSVQCHLCGKICTRRYFSNHMLVHKPKKYTCNICDKKFKLPSRLSTHMRGGCAVSIVRYHTDAAKYVCEFCNNRNWKERDLMMHKMRKHLVEDKSGELSLEIMEVAGRKKYSCKYPGCNNWYYVNISGGFVNKHFFKFPKDVHQIQLWKAACKVDEVHNIDNWRICEDHFEAKSFVNERKERLNTGCLPKPYELSSCDLQVQDHTYCGTGSKDGHQTSAPVCVLRNSTVNPTHGETESSAKGVRSSTARATLHGEALWNATPAIPEGTLGRPSFFIATWSSCPRVYSLIPAKHVPRFSLRQI</sequence>
<dbReference type="InterPro" id="IPR013087">
    <property type="entry name" value="Znf_C2H2_type"/>
</dbReference>
<evidence type="ECO:0000256" key="3">
    <source>
        <dbReference type="ARBA" id="ARBA00022737"/>
    </source>
</evidence>
<evidence type="ECO:0000313" key="13">
    <source>
        <dbReference type="Proteomes" id="UP000719412"/>
    </source>
</evidence>
<dbReference type="AlphaFoldDB" id="A0A8J6HG71"/>
<protein>
    <submittedName>
        <fullName evidence="12">Uncharacterized protein</fullName>
    </submittedName>
</protein>
<dbReference type="GO" id="GO:0005634">
    <property type="term" value="C:nucleus"/>
    <property type="evidence" value="ECO:0007669"/>
    <property type="project" value="UniProtKB-SubCell"/>
</dbReference>
<evidence type="ECO:0000256" key="7">
    <source>
        <dbReference type="ARBA" id="ARBA00023242"/>
    </source>
</evidence>
<keyword evidence="5" id="KW-0862">Zinc</keyword>